<dbReference type="Gene3D" id="3.30.565.10">
    <property type="entry name" value="Histidine kinase-like ATPase, C-terminal domain"/>
    <property type="match status" value="1"/>
</dbReference>
<dbReference type="PATRIC" id="fig|1150469.3.peg.647"/>
<dbReference type="Pfam" id="PF13581">
    <property type="entry name" value="HATPase_c_2"/>
    <property type="match status" value="1"/>
</dbReference>
<dbReference type="EMBL" id="HE663493">
    <property type="protein sequence ID" value="CCG07176.1"/>
    <property type="molecule type" value="Genomic_DNA"/>
</dbReference>
<keyword evidence="2" id="KW-0723">Serine/threonine-protein kinase</keyword>
<dbReference type="RefSeq" id="WP_014413816.1">
    <property type="nucleotide sequence ID" value="NC_017059.1"/>
</dbReference>
<dbReference type="Proteomes" id="UP000033220">
    <property type="component" value="Chromosome DSM 122"/>
</dbReference>
<protein>
    <submittedName>
        <fullName evidence="2">Putative anti-sigma regulatory factor,serine/threonine protein kinase</fullName>
    </submittedName>
</protein>
<keyword evidence="2" id="KW-0808">Transferase</keyword>
<dbReference type="SMART" id="SM00387">
    <property type="entry name" value="HATPase_c"/>
    <property type="match status" value="1"/>
</dbReference>
<dbReference type="GO" id="GO:0003677">
    <property type="term" value="F:DNA binding"/>
    <property type="evidence" value="ECO:0007669"/>
    <property type="project" value="InterPro"/>
</dbReference>
<reference evidence="2 3" key="1">
    <citation type="submission" date="2012-02" db="EMBL/GenBank/DDBJ databases">
        <title>Shotgun genome sequence of Phaeospirillum photometricum DSM 122.</title>
        <authorList>
            <person name="Duquesne K."/>
            <person name="Sturgis J."/>
        </authorList>
    </citation>
    <scope>NUCLEOTIDE SEQUENCE [LARGE SCALE GENOMIC DNA]</scope>
    <source>
        <strain evidence="3">DSM122</strain>
    </source>
</reference>
<accession>H6SPQ6</accession>
<dbReference type="InterPro" id="IPR003594">
    <property type="entry name" value="HATPase_dom"/>
</dbReference>
<dbReference type="CDD" id="cd16934">
    <property type="entry name" value="HATPase_RsbT-like"/>
    <property type="match status" value="1"/>
</dbReference>
<dbReference type="GO" id="GO:0006355">
    <property type="term" value="P:regulation of DNA-templated transcription"/>
    <property type="evidence" value="ECO:0007669"/>
    <property type="project" value="InterPro"/>
</dbReference>
<keyword evidence="2" id="KW-0418">Kinase</keyword>
<dbReference type="InterPro" id="IPR036890">
    <property type="entry name" value="HATPase_C_sf"/>
</dbReference>
<evidence type="ECO:0000313" key="2">
    <source>
        <dbReference type="EMBL" id="CCG07176.1"/>
    </source>
</evidence>
<evidence type="ECO:0000313" key="3">
    <source>
        <dbReference type="Proteomes" id="UP000033220"/>
    </source>
</evidence>
<dbReference type="KEGG" id="rpm:RSPPHO_00550"/>
<dbReference type="eggNOG" id="COG2172">
    <property type="taxonomic scope" value="Bacteria"/>
</dbReference>
<gene>
    <name evidence="2" type="ORF">RSPPHO_00550</name>
</gene>
<organism evidence="2 3">
    <name type="scientific">Pararhodospirillum photometricum DSM 122</name>
    <dbReference type="NCBI Taxonomy" id="1150469"/>
    <lineage>
        <taxon>Bacteria</taxon>
        <taxon>Pseudomonadati</taxon>
        <taxon>Pseudomonadota</taxon>
        <taxon>Alphaproteobacteria</taxon>
        <taxon>Rhodospirillales</taxon>
        <taxon>Rhodospirillaceae</taxon>
        <taxon>Pararhodospirillum</taxon>
    </lineage>
</organism>
<dbReference type="AlphaFoldDB" id="H6SPQ6"/>
<feature type="domain" description="Histidine kinase/HSP90-like ATPase" evidence="1">
    <location>
        <begin position="42"/>
        <end position="142"/>
    </location>
</feature>
<sequence>MNGTSFHHSGSDISVCIRQELDIAQARQAAQRLATHVGLSRSQAYRLMTTVSELGYNLFLHARPGGTVTLSVLSRTSGQAGIEVVAEDQGPGIADLDLALLDGYSTNHGLGGGLPGSRRLMDEFCIRSQVGEGTCVVARLWR</sequence>
<dbReference type="GO" id="GO:0004674">
    <property type="term" value="F:protein serine/threonine kinase activity"/>
    <property type="evidence" value="ECO:0007669"/>
    <property type="project" value="UniProtKB-KW"/>
</dbReference>
<evidence type="ECO:0000259" key="1">
    <source>
        <dbReference type="SMART" id="SM00387"/>
    </source>
</evidence>
<dbReference type="STRING" id="1150469.RSPPHO_00550"/>
<keyword evidence="3" id="KW-1185">Reference proteome</keyword>
<proteinExistence type="predicted"/>
<dbReference type="HOGENOM" id="CLU_129722_1_0_5"/>
<dbReference type="OrthoDB" id="5769716at2"/>
<dbReference type="SUPFAM" id="SSF55874">
    <property type="entry name" value="ATPase domain of HSP90 chaperone/DNA topoisomerase II/histidine kinase"/>
    <property type="match status" value="1"/>
</dbReference>
<name>H6SPQ6_PARPM</name>